<gene>
    <name evidence="3" type="ORF">CGI_10005661</name>
</gene>
<dbReference type="Pfam" id="PF12796">
    <property type="entry name" value="Ank_2"/>
    <property type="match status" value="2"/>
</dbReference>
<dbReference type="InterPro" id="IPR051637">
    <property type="entry name" value="Ank_repeat_dom-contain_49"/>
</dbReference>
<evidence type="ECO:0000256" key="1">
    <source>
        <dbReference type="ARBA" id="ARBA00022737"/>
    </source>
</evidence>
<dbReference type="PRINTS" id="PR01415">
    <property type="entry name" value="ANKYRIN"/>
</dbReference>
<evidence type="ECO:0000313" key="3">
    <source>
        <dbReference type="EMBL" id="EKC31857.1"/>
    </source>
</evidence>
<dbReference type="HOGENOM" id="CLU_1257163_0_0_1"/>
<dbReference type="InterPro" id="IPR036770">
    <property type="entry name" value="Ankyrin_rpt-contain_sf"/>
</dbReference>
<dbReference type="PROSITE" id="PS50297">
    <property type="entry name" value="ANK_REP_REGION"/>
    <property type="match status" value="4"/>
</dbReference>
<dbReference type="InterPro" id="IPR002110">
    <property type="entry name" value="Ankyrin_rpt"/>
</dbReference>
<dbReference type="PROSITE" id="PS50088">
    <property type="entry name" value="ANK_REPEAT"/>
    <property type="match status" value="4"/>
</dbReference>
<accession>K1Q5F9</accession>
<keyword evidence="2" id="KW-0040">ANK repeat</keyword>
<reference evidence="3" key="1">
    <citation type="journal article" date="2012" name="Nature">
        <title>The oyster genome reveals stress adaptation and complexity of shell formation.</title>
        <authorList>
            <person name="Zhang G."/>
            <person name="Fang X."/>
            <person name="Guo X."/>
            <person name="Li L."/>
            <person name="Luo R."/>
            <person name="Xu F."/>
            <person name="Yang P."/>
            <person name="Zhang L."/>
            <person name="Wang X."/>
            <person name="Qi H."/>
            <person name="Xiong Z."/>
            <person name="Que H."/>
            <person name="Xie Y."/>
            <person name="Holland P.W."/>
            <person name="Paps J."/>
            <person name="Zhu Y."/>
            <person name="Wu F."/>
            <person name="Chen Y."/>
            <person name="Wang J."/>
            <person name="Peng C."/>
            <person name="Meng J."/>
            <person name="Yang L."/>
            <person name="Liu J."/>
            <person name="Wen B."/>
            <person name="Zhang N."/>
            <person name="Huang Z."/>
            <person name="Zhu Q."/>
            <person name="Feng Y."/>
            <person name="Mount A."/>
            <person name="Hedgecock D."/>
            <person name="Xu Z."/>
            <person name="Liu Y."/>
            <person name="Domazet-Loso T."/>
            <person name="Du Y."/>
            <person name="Sun X."/>
            <person name="Zhang S."/>
            <person name="Liu B."/>
            <person name="Cheng P."/>
            <person name="Jiang X."/>
            <person name="Li J."/>
            <person name="Fan D."/>
            <person name="Wang W."/>
            <person name="Fu W."/>
            <person name="Wang T."/>
            <person name="Wang B."/>
            <person name="Zhang J."/>
            <person name="Peng Z."/>
            <person name="Li Y."/>
            <person name="Li N."/>
            <person name="Wang J."/>
            <person name="Chen M."/>
            <person name="He Y."/>
            <person name="Tan F."/>
            <person name="Song X."/>
            <person name="Zheng Q."/>
            <person name="Huang R."/>
            <person name="Yang H."/>
            <person name="Du X."/>
            <person name="Chen L."/>
            <person name="Yang M."/>
            <person name="Gaffney P.M."/>
            <person name="Wang S."/>
            <person name="Luo L."/>
            <person name="She Z."/>
            <person name="Ming Y."/>
            <person name="Huang W."/>
            <person name="Zhang S."/>
            <person name="Huang B."/>
            <person name="Zhang Y."/>
            <person name="Qu T."/>
            <person name="Ni P."/>
            <person name="Miao G."/>
            <person name="Wang J."/>
            <person name="Wang Q."/>
            <person name="Steinberg C.E."/>
            <person name="Wang H."/>
            <person name="Li N."/>
            <person name="Qian L."/>
            <person name="Zhang G."/>
            <person name="Li Y."/>
            <person name="Yang H."/>
            <person name="Liu X."/>
            <person name="Wang J."/>
            <person name="Yin Y."/>
            <person name="Wang J."/>
        </authorList>
    </citation>
    <scope>NUCLEOTIDE SEQUENCE [LARGE SCALE GENOMIC DNA]</scope>
    <source>
        <strain evidence="3">05x7-T-G4-1.051#20</strain>
    </source>
</reference>
<keyword evidence="1" id="KW-0677">Repeat</keyword>
<dbReference type="AlphaFoldDB" id="K1Q5F9"/>
<dbReference type="PANTHER" id="PTHR24180:SF45">
    <property type="entry name" value="POLY [ADP-RIBOSE] POLYMERASE TANKYRASE"/>
    <property type="match status" value="1"/>
</dbReference>
<organism evidence="3">
    <name type="scientific">Magallana gigas</name>
    <name type="common">Pacific oyster</name>
    <name type="synonym">Crassostrea gigas</name>
    <dbReference type="NCBI Taxonomy" id="29159"/>
    <lineage>
        <taxon>Eukaryota</taxon>
        <taxon>Metazoa</taxon>
        <taxon>Spiralia</taxon>
        <taxon>Lophotrochozoa</taxon>
        <taxon>Mollusca</taxon>
        <taxon>Bivalvia</taxon>
        <taxon>Autobranchia</taxon>
        <taxon>Pteriomorphia</taxon>
        <taxon>Ostreida</taxon>
        <taxon>Ostreoidea</taxon>
        <taxon>Ostreidae</taxon>
        <taxon>Magallana</taxon>
    </lineage>
</organism>
<dbReference type="EMBL" id="JH816503">
    <property type="protein sequence ID" value="EKC31857.1"/>
    <property type="molecule type" value="Genomic_DNA"/>
</dbReference>
<dbReference type="SMART" id="SM00248">
    <property type="entry name" value="ANK"/>
    <property type="match status" value="4"/>
</dbReference>
<dbReference type="PANTHER" id="PTHR24180">
    <property type="entry name" value="CYCLIN-DEPENDENT KINASE INHIBITOR 2C-RELATED"/>
    <property type="match status" value="1"/>
</dbReference>
<dbReference type="InParanoid" id="K1Q5F9"/>
<name>K1Q5F9_MAGGI</name>
<protein>
    <submittedName>
        <fullName evidence="3">Ankyrin-2</fullName>
    </submittedName>
</protein>
<sequence length="220" mass="24455">MGVSSIYRPADPEFDYCKNFCFSEYDPSCSQIKNGCFLVEPTCTSPLHKATQNNNRYISQLLTRSGAKINLRSNYGDTALIISCCNGQGSIAKFLLDHGADINLGDIERCSPLYNAAQNGHDSIVELLLDNGADVNLYCHYGFGSLYVAIQKGYYRVVEVLLSHGADINLCSKYGDTPLTIVGIMVIIALFKCYLVEGLKLMCLEKMKNLCKLAYMLEYF</sequence>
<dbReference type="Gene3D" id="1.25.40.20">
    <property type="entry name" value="Ankyrin repeat-containing domain"/>
    <property type="match status" value="1"/>
</dbReference>
<dbReference type="SUPFAM" id="SSF48403">
    <property type="entry name" value="Ankyrin repeat"/>
    <property type="match status" value="1"/>
</dbReference>
<proteinExistence type="predicted"/>
<evidence type="ECO:0000256" key="2">
    <source>
        <dbReference type="ARBA" id="ARBA00023043"/>
    </source>
</evidence>